<reference evidence="9" key="1">
    <citation type="submission" date="2022-12" db="EMBL/GenBank/DDBJ databases">
        <title>Bacterial isolates from different developmental stages of Nematostella vectensis.</title>
        <authorList>
            <person name="Fraune S."/>
        </authorList>
    </citation>
    <scope>NUCLEOTIDE SEQUENCE</scope>
    <source>
        <strain evidence="9">G21630-S1</strain>
    </source>
</reference>
<sequence>MEILIYILVGISSFFFVIVPITGGVVLNPLLSLIVDPHTAVSITVFFFMINSGIKALIFRHDIVWELVARMLPVSIIAAVVGSYLIGFIPEIALYIMMLLMTLFFASKRIFPSLFRKKQDQKNQNYGSVITSILSGFMQGVGLGGGGSLRKVYFLSGNLSLQQMHGTTSALSLVLGTAATFIRLETDQVTFDILLPVLYLIPLMVISIVYGKKVLVKLSERASDIIIRATLALTVVFLTMKLL</sequence>
<comment type="caution">
    <text evidence="9">The sequence shown here is derived from an EMBL/GenBank/DDBJ whole genome shotgun (WGS) entry which is preliminary data.</text>
</comment>
<dbReference type="InterPro" id="IPR002781">
    <property type="entry name" value="TM_pro_TauE-like"/>
</dbReference>
<gene>
    <name evidence="9" type="ORF">O4H49_03585</name>
</gene>
<keyword evidence="4 8" id="KW-1003">Cell membrane</keyword>
<feature type="transmembrane region" description="Helical" evidence="8">
    <location>
        <begin position="123"/>
        <end position="144"/>
    </location>
</feature>
<dbReference type="PANTHER" id="PTHR30269:SF37">
    <property type="entry name" value="MEMBRANE TRANSPORTER PROTEIN"/>
    <property type="match status" value="1"/>
</dbReference>
<feature type="transmembrane region" description="Helical" evidence="8">
    <location>
        <begin position="225"/>
        <end position="242"/>
    </location>
</feature>
<comment type="similarity">
    <text evidence="2 8">Belongs to the 4-toluene sulfonate uptake permease (TSUP) (TC 2.A.102) family.</text>
</comment>
<keyword evidence="6 8" id="KW-1133">Transmembrane helix</keyword>
<keyword evidence="10" id="KW-1185">Reference proteome</keyword>
<dbReference type="PANTHER" id="PTHR30269">
    <property type="entry name" value="TRANSMEMBRANE PROTEIN YFCA"/>
    <property type="match status" value="1"/>
</dbReference>
<keyword evidence="3" id="KW-0813">Transport</keyword>
<organism evidence="9 10">
    <name type="scientific">Kiloniella laminariae</name>
    <dbReference type="NCBI Taxonomy" id="454162"/>
    <lineage>
        <taxon>Bacteria</taxon>
        <taxon>Pseudomonadati</taxon>
        <taxon>Pseudomonadota</taxon>
        <taxon>Alphaproteobacteria</taxon>
        <taxon>Rhodospirillales</taxon>
        <taxon>Kiloniellaceae</taxon>
        <taxon>Kiloniella</taxon>
    </lineage>
</organism>
<feature type="transmembrane region" description="Helical" evidence="8">
    <location>
        <begin position="164"/>
        <end position="182"/>
    </location>
</feature>
<evidence type="ECO:0000256" key="2">
    <source>
        <dbReference type="ARBA" id="ARBA00009142"/>
    </source>
</evidence>
<evidence type="ECO:0000256" key="4">
    <source>
        <dbReference type="ARBA" id="ARBA00022475"/>
    </source>
</evidence>
<dbReference type="InterPro" id="IPR052017">
    <property type="entry name" value="TSUP"/>
</dbReference>
<feature type="transmembrane region" description="Helical" evidence="8">
    <location>
        <begin position="189"/>
        <end position="210"/>
    </location>
</feature>
<feature type="transmembrane region" description="Helical" evidence="8">
    <location>
        <begin position="39"/>
        <end position="58"/>
    </location>
</feature>
<evidence type="ECO:0000256" key="3">
    <source>
        <dbReference type="ARBA" id="ARBA00022448"/>
    </source>
</evidence>
<evidence type="ECO:0000256" key="6">
    <source>
        <dbReference type="ARBA" id="ARBA00022989"/>
    </source>
</evidence>
<evidence type="ECO:0000256" key="7">
    <source>
        <dbReference type="ARBA" id="ARBA00023136"/>
    </source>
</evidence>
<accession>A0ABT4LFG7</accession>
<dbReference type="RefSeq" id="WP_269422042.1">
    <property type="nucleotide sequence ID" value="NZ_JAPWGY010000001.1"/>
</dbReference>
<evidence type="ECO:0000313" key="9">
    <source>
        <dbReference type="EMBL" id="MCZ4279845.1"/>
    </source>
</evidence>
<dbReference type="Pfam" id="PF01925">
    <property type="entry name" value="TauE"/>
    <property type="match status" value="1"/>
</dbReference>
<evidence type="ECO:0000256" key="5">
    <source>
        <dbReference type="ARBA" id="ARBA00022692"/>
    </source>
</evidence>
<dbReference type="Proteomes" id="UP001069802">
    <property type="component" value="Unassembled WGS sequence"/>
</dbReference>
<evidence type="ECO:0000313" key="10">
    <source>
        <dbReference type="Proteomes" id="UP001069802"/>
    </source>
</evidence>
<feature type="transmembrane region" description="Helical" evidence="8">
    <location>
        <begin position="92"/>
        <end position="111"/>
    </location>
</feature>
<dbReference type="EMBL" id="JAPWGY010000001">
    <property type="protein sequence ID" value="MCZ4279845.1"/>
    <property type="molecule type" value="Genomic_DNA"/>
</dbReference>
<keyword evidence="7 8" id="KW-0472">Membrane</keyword>
<proteinExistence type="inferred from homology"/>
<evidence type="ECO:0000256" key="1">
    <source>
        <dbReference type="ARBA" id="ARBA00004651"/>
    </source>
</evidence>
<feature type="transmembrane region" description="Helical" evidence="8">
    <location>
        <begin position="5"/>
        <end position="27"/>
    </location>
</feature>
<protein>
    <recommendedName>
        <fullName evidence="8">Probable membrane transporter protein</fullName>
    </recommendedName>
</protein>
<feature type="transmembrane region" description="Helical" evidence="8">
    <location>
        <begin position="67"/>
        <end position="86"/>
    </location>
</feature>
<comment type="subcellular location">
    <subcellularLocation>
        <location evidence="1 8">Cell membrane</location>
        <topology evidence="1 8">Multi-pass membrane protein</topology>
    </subcellularLocation>
</comment>
<keyword evidence="5 8" id="KW-0812">Transmembrane</keyword>
<evidence type="ECO:0000256" key="8">
    <source>
        <dbReference type="RuleBase" id="RU363041"/>
    </source>
</evidence>
<name>A0ABT4LFG7_9PROT</name>